<protein>
    <recommendedName>
        <fullName evidence="13">CRESS-DNA virus Rep endonuclease domain-containing protein</fullName>
    </recommendedName>
</protein>
<organism evidence="14 15">
    <name type="scientific">Porites lobata</name>
    <dbReference type="NCBI Taxonomy" id="104759"/>
    <lineage>
        <taxon>Eukaryota</taxon>
        <taxon>Metazoa</taxon>
        <taxon>Cnidaria</taxon>
        <taxon>Anthozoa</taxon>
        <taxon>Hexacorallia</taxon>
        <taxon>Scleractinia</taxon>
        <taxon>Fungiina</taxon>
        <taxon>Poritidae</taxon>
        <taxon>Porites</taxon>
    </lineage>
</organism>
<evidence type="ECO:0000259" key="13">
    <source>
        <dbReference type="PROSITE" id="PS52020"/>
    </source>
</evidence>
<evidence type="ECO:0000256" key="3">
    <source>
        <dbReference type="ARBA" id="ARBA00022705"/>
    </source>
</evidence>
<keyword evidence="12" id="KW-0732">Signal</keyword>
<keyword evidence="4" id="KW-0540">Nuclease</keyword>
<gene>
    <name evidence="14" type="ORF">PLOB_00049905</name>
</gene>
<evidence type="ECO:0000256" key="5">
    <source>
        <dbReference type="ARBA" id="ARBA00022723"/>
    </source>
</evidence>
<dbReference type="Proteomes" id="UP001159405">
    <property type="component" value="Unassembled WGS sequence"/>
</dbReference>
<sequence>MFARLAGYGVISLLLKWFAMDFLQEYESSDLVTTDVYNSTNIDVKASDGGASTSVLNVRAVRQVYLITYSQVDLHKFPDRNSFAQAVLRSYNSSNTNVEHWVCCKEVHESTGGYHYHMAVKLQRCKRWLSCKRYLEENYGISVHFSAVHHNYYSAWKYTTKKDKFVVESDGHPDLSDCKGPKTETASLCRKKYIEDSDDDEEEFSKEFYESPSDDASETYHESDSKGKKRKKRLSSFELSEIIVTKEIKTRTQLLACANNQKCQGKNDIAEFIVNRGPRVVSEVLTTAWEMRNAQQKLERSQKTRVQILQEAAQGECIDGCHGQWLTFACEVLQQNGIRKETFTKAIKELLEKGRSKFRNVMICGPANTGKTFLLNPLTSVYRTFCNPACTSFACVGAEDAECIFLNDFRWSFQMIQWHYFLFLLQGQMVHLPAPKTHYAKDIALEKDTPIFCTGKQPFVYIKNGVIDERETEMMSVRWKIFHLNVQIQKDVQKELRNCCKCFATFIVQ</sequence>
<evidence type="ECO:0000256" key="2">
    <source>
        <dbReference type="ARBA" id="ARBA00022695"/>
    </source>
</evidence>
<name>A0ABN8Q3H9_9CNID</name>
<evidence type="ECO:0000256" key="10">
    <source>
        <dbReference type="ARBA" id="ARBA00023125"/>
    </source>
</evidence>
<feature type="chain" id="PRO_5046491220" description="CRESS-DNA virus Rep endonuclease domain-containing protein" evidence="12">
    <location>
        <begin position="22"/>
        <end position="509"/>
    </location>
</feature>
<accession>A0ABN8Q3H9</accession>
<keyword evidence="3" id="KW-0235">DNA replication</keyword>
<keyword evidence="7" id="KW-0255">Endonuclease</keyword>
<feature type="signal peptide" evidence="12">
    <location>
        <begin position="1"/>
        <end position="21"/>
    </location>
</feature>
<dbReference type="InterPro" id="IPR027417">
    <property type="entry name" value="P-loop_NTPase"/>
</dbReference>
<evidence type="ECO:0000256" key="12">
    <source>
        <dbReference type="SAM" id="SignalP"/>
    </source>
</evidence>
<feature type="region of interest" description="Disordered" evidence="11">
    <location>
        <begin position="207"/>
        <end position="227"/>
    </location>
</feature>
<dbReference type="Gene3D" id="3.40.50.300">
    <property type="entry name" value="P-loop containing nucleotide triphosphate hydrolases"/>
    <property type="match status" value="1"/>
</dbReference>
<proteinExistence type="predicted"/>
<evidence type="ECO:0000256" key="8">
    <source>
        <dbReference type="ARBA" id="ARBA00022801"/>
    </source>
</evidence>
<evidence type="ECO:0000256" key="11">
    <source>
        <dbReference type="SAM" id="MobiDB-lite"/>
    </source>
</evidence>
<dbReference type="EMBL" id="CALNXK010000098">
    <property type="protein sequence ID" value="CAH3154217.1"/>
    <property type="molecule type" value="Genomic_DNA"/>
</dbReference>
<dbReference type="Gene3D" id="3.40.1310.20">
    <property type="match status" value="1"/>
</dbReference>
<reference evidence="14 15" key="1">
    <citation type="submission" date="2022-05" db="EMBL/GenBank/DDBJ databases">
        <authorList>
            <consortium name="Genoscope - CEA"/>
            <person name="William W."/>
        </authorList>
    </citation>
    <scope>NUCLEOTIDE SEQUENCE [LARGE SCALE GENOMIC DNA]</scope>
</reference>
<evidence type="ECO:0000256" key="4">
    <source>
        <dbReference type="ARBA" id="ARBA00022722"/>
    </source>
</evidence>
<keyword evidence="10" id="KW-0238">DNA-binding</keyword>
<dbReference type="PROSITE" id="PS52020">
    <property type="entry name" value="CRESS_DNA_REP"/>
    <property type="match status" value="1"/>
</dbReference>
<keyword evidence="15" id="KW-1185">Reference proteome</keyword>
<keyword evidence="1" id="KW-0808">Transferase</keyword>
<feature type="domain" description="CRESS-DNA virus Rep endonuclease" evidence="13">
    <location>
        <begin position="59"/>
        <end position="173"/>
    </location>
</feature>
<keyword evidence="5" id="KW-0479">Metal-binding</keyword>
<evidence type="ECO:0000313" key="14">
    <source>
        <dbReference type="EMBL" id="CAH3154217.1"/>
    </source>
</evidence>
<comment type="caution">
    <text evidence="14">The sequence shown here is derived from an EMBL/GenBank/DDBJ whole genome shotgun (WGS) entry which is preliminary data.</text>
</comment>
<evidence type="ECO:0000256" key="7">
    <source>
        <dbReference type="ARBA" id="ARBA00022759"/>
    </source>
</evidence>
<dbReference type="SUPFAM" id="SSF52540">
    <property type="entry name" value="P-loop containing nucleoside triphosphate hydrolases"/>
    <property type="match status" value="1"/>
</dbReference>
<dbReference type="InterPro" id="IPR049912">
    <property type="entry name" value="CRESS_DNA_REP"/>
</dbReference>
<keyword evidence="6" id="KW-0547">Nucleotide-binding</keyword>
<evidence type="ECO:0000256" key="9">
    <source>
        <dbReference type="ARBA" id="ARBA00023124"/>
    </source>
</evidence>
<keyword evidence="8" id="KW-0378">Hydrolase</keyword>
<keyword evidence="9" id="KW-0190">Covalent protein-DNA linkage</keyword>
<evidence type="ECO:0000256" key="6">
    <source>
        <dbReference type="ARBA" id="ARBA00022741"/>
    </source>
</evidence>
<evidence type="ECO:0000256" key="1">
    <source>
        <dbReference type="ARBA" id="ARBA00022679"/>
    </source>
</evidence>
<keyword evidence="2" id="KW-0548">Nucleotidyltransferase</keyword>
<evidence type="ECO:0000313" key="15">
    <source>
        <dbReference type="Proteomes" id="UP001159405"/>
    </source>
</evidence>